<accession>A0A3S0VPR4</accession>
<evidence type="ECO:0000313" key="3">
    <source>
        <dbReference type="Proteomes" id="UP000267430"/>
    </source>
</evidence>
<keyword evidence="1" id="KW-0175">Coiled coil</keyword>
<proteinExistence type="predicted"/>
<organism evidence="2 3">
    <name type="scientific">Peribacillus cavernae</name>
    <dbReference type="NCBI Taxonomy" id="1674310"/>
    <lineage>
        <taxon>Bacteria</taxon>
        <taxon>Bacillati</taxon>
        <taxon>Bacillota</taxon>
        <taxon>Bacilli</taxon>
        <taxon>Bacillales</taxon>
        <taxon>Bacillaceae</taxon>
        <taxon>Peribacillus</taxon>
    </lineage>
</organism>
<evidence type="ECO:0000256" key="1">
    <source>
        <dbReference type="SAM" id="Coils"/>
    </source>
</evidence>
<dbReference type="EMBL" id="RYZZ01000007">
    <property type="protein sequence ID" value="RUQ29995.1"/>
    <property type="molecule type" value="Genomic_DNA"/>
</dbReference>
<sequence length="203" mass="23529">MQNEFYSYTYQMQRYLAAQDNRIAQLESAIQDLLKEMEELKNRRAVNVEKIEYKFDQLKVETLDGTLNIGLNPNDLGQLDEFTVNGASPGGPYLFPERDIMIKEISSTIHENMDEMIAESERNSGNRLDPSYQEFIKSDVARQLQQRIEMYLNDTSHAERTSGRHDSLKEKTIEKIKTDIRLAIDNFIAYSHKQKGEKKSNGI</sequence>
<evidence type="ECO:0000313" key="2">
    <source>
        <dbReference type="EMBL" id="RUQ29995.1"/>
    </source>
</evidence>
<gene>
    <name evidence="2" type="ORF">ELQ35_06470</name>
</gene>
<comment type="caution">
    <text evidence="2">The sequence shown here is derived from an EMBL/GenBank/DDBJ whole genome shotgun (WGS) entry which is preliminary data.</text>
</comment>
<reference evidence="2 3" key="1">
    <citation type="submission" date="2018-12" db="EMBL/GenBank/DDBJ databases">
        <title>Bacillus chawlae sp. nov., Bacillus glennii sp. nov., and Bacillus saganii sp. nov. Isolated from the Vehicle Assembly Building at Kennedy Space Center where the Viking Spacecraft were Assembled.</title>
        <authorList>
            <person name="Seuylemezian A."/>
            <person name="Vaishampayan P."/>
        </authorList>
    </citation>
    <scope>NUCLEOTIDE SEQUENCE [LARGE SCALE GENOMIC DNA]</scope>
    <source>
        <strain evidence="2 3">L5</strain>
    </source>
</reference>
<feature type="coiled-coil region" evidence="1">
    <location>
        <begin position="16"/>
        <end position="50"/>
    </location>
</feature>
<dbReference type="AlphaFoldDB" id="A0A3S0VPR4"/>
<protein>
    <submittedName>
        <fullName evidence="2">Uncharacterized protein</fullName>
    </submittedName>
</protein>
<name>A0A3S0VPR4_9BACI</name>
<dbReference type="Proteomes" id="UP000267430">
    <property type="component" value="Unassembled WGS sequence"/>
</dbReference>
<dbReference type="Pfam" id="PF10737">
    <property type="entry name" value="GerPC"/>
    <property type="match status" value="1"/>
</dbReference>
<dbReference type="OrthoDB" id="2991331at2"/>
<keyword evidence="3" id="KW-1185">Reference proteome</keyword>
<dbReference type="InterPro" id="IPR019673">
    <property type="entry name" value="Spore_germination_GerPC"/>
</dbReference>
<dbReference type="RefSeq" id="WP_126864016.1">
    <property type="nucleotide sequence ID" value="NZ_JAUSTX010000001.1"/>
</dbReference>